<name>M5RPK9_9BACT</name>
<comment type="caution">
    <text evidence="1">The sequence shown here is derived from an EMBL/GenBank/DDBJ whole genome shotgun (WGS) entry which is preliminary data.</text>
</comment>
<accession>M5RPK9</accession>
<reference evidence="1 2" key="1">
    <citation type="journal article" date="2013" name="Mar. Genomics">
        <title>Expression of sulfatases in Rhodopirellula baltica and the diversity of sulfatases in the genus Rhodopirellula.</title>
        <authorList>
            <person name="Wegner C.E."/>
            <person name="Richter-Heitmann T."/>
            <person name="Klindworth A."/>
            <person name="Klockow C."/>
            <person name="Richter M."/>
            <person name="Achstetter T."/>
            <person name="Glockner F.O."/>
            <person name="Harder J."/>
        </authorList>
    </citation>
    <scope>NUCLEOTIDE SEQUENCE [LARGE SCALE GENOMIC DNA]</scope>
    <source>
        <strain evidence="1 2">SM1</strain>
    </source>
</reference>
<dbReference type="PATRIC" id="fig|1265738.3.peg.7156"/>
<dbReference type="RefSeq" id="WP_008708098.1">
    <property type="nucleotide sequence ID" value="NZ_ANOG01001025.1"/>
</dbReference>
<dbReference type="OrthoDB" id="284378at2"/>
<keyword evidence="2" id="KW-1185">Reference proteome</keyword>
<gene>
    <name evidence="1" type="ORF">RMSM_07181</name>
</gene>
<evidence type="ECO:0000313" key="2">
    <source>
        <dbReference type="Proteomes" id="UP000011991"/>
    </source>
</evidence>
<dbReference type="Proteomes" id="UP000011991">
    <property type="component" value="Unassembled WGS sequence"/>
</dbReference>
<evidence type="ECO:0000313" key="1">
    <source>
        <dbReference type="EMBL" id="EMI15894.1"/>
    </source>
</evidence>
<dbReference type="AlphaFoldDB" id="M5RPK9"/>
<organism evidence="1 2">
    <name type="scientific">Rhodopirellula maiorica SM1</name>
    <dbReference type="NCBI Taxonomy" id="1265738"/>
    <lineage>
        <taxon>Bacteria</taxon>
        <taxon>Pseudomonadati</taxon>
        <taxon>Planctomycetota</taxon>
        <taxon>Planctomycetia</taxon>
        <taxon>Pirellulales</taxon>
        <taxon>Pirellulaceae</taxon>
        <taxon>Novipirellula</taxon>
    </lineage>
</organism>
<proteinExistence type="predicted"/>
<protein>
    <submittedName>
        <fullName evidence="1">Secreted protein</fullName>
    </submittedName>
</protein>
<sequence length="348" mass="40062">MKVFRLTRIAIAALVTIVGGLSRCGAEEAVEDKTGKVFAGLADLASQESDVTQRYALLVTGEKHLLEPGKPPVIRPFHKLRIVASKRRFDYMAFDDILPMEATGRPKDYHNWTEIVRCDGNLKAYAGKATKPNRYRTKPDLVSAPDFLRENFIRGSYVDPFNDILLFATAFQSHAADNGAVEEIFLRKAKFVSSNVVLNDNVQSKWTLKLGDYDLRVTLLQGAASSYLPIEVKYESVGPYRKDFFSHTRIEWVEQSEHWLPRRVECASPTYRGDKQVVNKFFMKFDWIVGDEVPDDFVRCNSDDFRRPLLDHFEVEYDFIAHGRTFYAKPWQRPDDLYMGQKRRAEVK</sequence>
<dbReference type="EMBL" id="ANOG01001025">
    <property type="protein sequence ID" value="EMI15894.1"/>
    <property type="molecule type" value="Genomic_DNA"/>
</dbReference>